<feature type="compositionally biased region" description="Low complexity" evidence="2">
    <location>
        <begin position="706"/>
        <end position="731"/>
    </location>
</feature>
<proteinExistence type="predicted"/>
<comment type="caution">
    <text evidence="4">The sequence shown here is derived from an EMBL/GenBank/DDBJ whole genome shotgun (WGS) entry which is preliminary data.</text>
</comment>
<feature type="compositionally biased region" description="Polar residues" evidence="2">
    <location>
        <begin position="435"/>
        <end position="472"/>
    </location>
</feature>
<dbReference type="Gene3D" id="1.10.472.80">
    <property type="entry name" value="Ypt/Rab-GAP domain of gyp1p, domain 3"/>
    <property type="match status" value="1"/>
</dbReference>
<feature type="compositionally biased region" description="Basic and acidic residues" evidence="2">
    <location>
        <begin position="92"/>
        <end position="105"/>
    </location>
</feature>
<evidence type="ECO:0000256" key="1">
    <source>
        <dbReference type="SAM" id="Coils"/>
    </source>
</evidence>
<feature type="compositionally biased region" description="Low complexity" evidence="2">
    <location>
        <begin position="38"/>
        <end position="50"/>
    </location>
</feature>
<dbReference type="PANTHER" id="PTHR47219:SF20">
    <property type="entry name" value="TBC1 DOMAIN FAMILY MEMBER 2B"/>
    <property type="match status" value="1"/>
</dbReference>
<feature type="region of interest" description="Disordered" evidence="2">
    <location>
        <begin position="706"/>
        <end position="735"/>
    </location>
</feature>
<dbReference type="FunFam" id="1.10.8.270:FF:000026">
    <property type="entry name" value="TBC (Tre-2/Bub2/Cdc16) domain family"/>
    <property type="match status" value="1"/>
</dbReference>
<feature type="compositionally biased region" description="Low complexity" evidence="2">
    <location>
        <begin position="382"/>
        <end position="395"/>
    </location>
</feature>
<protein>
    <submittedName>
        <fullName evidence="4">TBC1 domain family member 2A</fullName>
    </submittedName>
</protein>
<accession>A0AAN6X0G0</accession>
<feature type="coiled-coil region" evidence="1">
    <location>
        <begin position="214"/>
        <end position="259"/>
    </location>
</feature>
<keyword evidence="1" id="KW-0175">Coiled coil</keyword>
<dbReference type="Gene3D" id="1.10.8.270">
    <property type="entry name" value="putative rabgap domain of human tbc1 domain family member 14 like domains"/>
    <property type="match status" value="1"/>
</dbReference>
<feature type="region of interest" description="Disordered" evidence="2">
    <location>
        <begin position="1103"/>
        <end position="1137"/>
    </location>
</feature>
<feature type="compositionally biased region" description="Gly residues" evidence="2">
    <location>
        <begin position="414"/>
        <end position="429"/>
    </location>
</feature>
<dbReference type="Proteomes" id="UP001302126">
    <property type="component" value="Unassembled WGS sequence"/>
</dbReference>
<evidence type="ECO:0000313" key="4">
    <source>
        <dbReference type="EMBL" id="KAK4189842.1"/>
    </source>
</evidence>
<feature type="compositionally biased region" description="Low complexity" evidence="2">
    <location>
        <begin position="59"/>
        <end position="85"/>
    </location>
</feature>
<sequence length="1182" mass="127614">MEETTTSTPVTSTTQQQSQLGLGLSAPLERSISQQSATSIRSYRSSTRTRSTTRKKLTSQPSSSASSIAPSDKSLTSFPSFSPESPSRRRTRESLSPDNDTPRPDDGEDDDRSTATSHRKASGRRRVSDSPTSTNKDKDRGLQPGPTVDTLTSTSPNTALRGALFEDTPLSTRKIPGALHHADDAHIERLLARHGAVNLVRQIAEDLAERDAQIAALRRRADERERALRKIVLECGLSNLDLETRLRAMEQESRRTSRRESGDDEGLADLMNDAMGEDVRHSNTFSDATIRASAVATLSTANVSNGTTSAKGTARGWKDYLWGGGGNTSKKGSRASSLSGEQLLQQQQRKASQVPAVVKAAPGIERRPTLPDDLFNPPETGSVRSSSRASSTHSAHAARKPSLASMALRLVAGGGTISSRDGGVGPGGEPRGRASSAQQAGGSLRTPSASSAKTTGSINNRAVSAQVGSSSGPKALMAMRRTTAAGGSVKAIEIPRAPPSERWDTMNSSPGKAAILRHQSYGPVEMDTILPPEAQPPTLTHIYNNYIGSEYLTDRFGFIYDQRRKKRQREAAQMARHVKKGSRTEMLTSGRSGLSPVVLEDGASGKWDVLSEGRPGTPCSSEEQQVGSLQENGAKPKRWQDYLKIATFPTELLSHTPLISAQAFEVMEGGEVPKSPSHSPSIVSEERGFIPSASTTPATIAPIDTATEASSASSQLDSISENNDSSSSKSSAATLAKEDAEPVRLLLENLNRLHDTLQRERTMRWNEFLRKVRAERKRDGEAAALAAAAAAEARFQRPTAVMPETRLGDGELIGVASLGVQGKVGRAKATEFRSLLLGGIPVSMRAKIWSECSGAKALRIPGYYEDLVNSSPGEDGEDDAQVVAQIKADITRTLTDNIFFRKGPGVQKLHEVLLAYSRRNPDVGYCQGMNLVVANLLLITPSAEDAFWILVAMVEGILPQGYFDHSLLASRADQQVLRQYVSEVLPKLSAHFEDLSIDLETMTFQWFLSVFTDCLSAEALFRVWDVVLCTPYESGTFLFQVALALLKLNEQQLLGCEGPAAVYTYINHQMTNHAISIDGLIHASEGLRRVVKKEEIEVRREKAMEEERRQVKEREERLRSVQEGRERRKTLGTQGQAEVQKGVANGAGEVLSGGGEMVSGCASPASGDVARGEEGGGGEIMV</sequence>
<feature type="region of interest" description="Disordered" evidence="2">
    <location>
        <begin position="1"/>
        <end position="162"/>
    </location>
</feature>
<evidence type="ECO:0000313" key="5">
    <source>
        <dbReference type="Proteomes" id="UP001302126"/>
    </source>
</evidence>
<feature type="region of interest" description="Disordered" evidence="2">
    <location>
        <begin position="328"/>
        <end position="401"/>
    </location>
</feature>
<name>A0AAN6X0G0_9PEZI</name>
<dbReference type="SMART" id="SM00164">
    <property type="entry name" value="TBC"/>
    <property type="match status" value="1"/>
</dbReference>
<gene>
    <name evidence="4" type="ORF">QBC35DRAFT_530494</name>
</gene>
<dbReference type="InterPro" id="IPR050302">
    <property type="entry name" value="Rab_GAP_TBC_domain"/>
</dbReference>
<evidence type="ECO:0000256" key="2">
    <source>
        <dbReference type="SAM" id="MobiDB-lite"/>
    </source>
</evidence>
<dbReference type="PROSITE" id="PS50086">
    <property type="entry name" value="TBC_RABGAP"/>
    <property type="match status" value="1"/>
</dbReference>
<evidence type="ECO:0000259" key="3">
    <source>
        <dbReference type="PROSITE" id="PS50086"/>
    </source>
</evidence>
<feature type="domain" description="Rab-GAP TBC" evidence="3">
    <location>
        <begin position="839"/>
        <end position="1031"/>
    </location>
</feature>
<feature type="region of interest" description="Disordered" evidence="2">
    <location>
        <begin position="414"/>
        <end position="473"/>
    </location>
</feature>
<dbReference type="GO" id="GO:0005096">
    <property type="term" value="F:GTPase activator activity"/>
    <property type="evidence" value="ECO:0007669"/>
    <property type="project" value="TreeGrafter"/>
</dbReference>
<feature type="compositionally biased region" description="Polar residues" evidence="2">
    <location>
        <begin position="149"/>
        <end position="158"/>
    </location>
</feature>
<feature type="compositionally biased region" description="Low complexity" evidence="2">
    <location>
        <begin position="1"/>
        <end position="28"/>
    </location>
</feature>
<dbReference type="PANTHER" id="PTHR47219">
    <property type="entry name" value="RAB GTPASE-ACTIVATING PROTEIN 1-LIKE"/>
    <property type="match status" value="1"/>
</dbReference>
<dbReference type="InterPro" id="IPR000195">
    <property type="entry name" value="Rab-GAP-TBC_dom"/>
</dbReference>
<reference evidence="4" key="1">
    <citation type="journal article" date="2023" name="Mol. Phylogenet. Evol.">
        <title>Genome-scale phylogeny and comparative genomics of the fungal order Sordariales.</title>
        <authorList>
            <person name="Hensen N."/>
            <person name="Bonometti L."/>
            <person name="Westerberg I."/>
            <person name="Brannstrom I.O."/>
            <person name="Guillou S."/>
            <person name="Cros-Aarteil S."/>
            <person name="Calhoun S."/>
            <person name="Haridas S."/>
            <person name="Kuo A."/>
            <person name="Mondo S."/>
            <person name="Pangilinan J."/>
            <person name="Riley R."/>
            <person name="LaButti K."/>
            <person name="Andreopoulos B."/>
            <person name="Lipzen A."/>
            <person name="Chen C."/>
            <person name="Yan M."/>
            <person name="Daum C."/>
            <person name="Ng V."/>
            <person name="Clum A."/>
            <person name="Steindorff A."/>
            <person name="Ohm R.A."/>
            <person name="Martin F."/>
            <person name="Silar P."/>
            <person name="Natvig D.O."/>
            <person name="Lalanne C."/>
            <person name="Gautier V."/>
            <person name="Ament-Velasquez S.L."/>
            <person name="Kruys A."/>
            <person name="Hutchinson M.I."/>
            <person name="Powell A.J."/>
            <person name="Barry K."/>
            <person name="Miller A.N."/>
            <person name="Grigoriev I.V."/>
            <person name="Debuchy R."/>
            <person name="Gladieux P."/>
            <person name="Hiltunen Thoren M."/>
            <person name="Johannesson H."/>
        </authorList>
    </citation>
    <scope>NUCLEOTIDE SEQUENCE</scope>
    <source>
        <strain evidence="4">PSN309</strain>
    </source>
</reference>
<feature type="compositionally biased region" description="Polar residues" evidence="2">
    <location>
        <begin position="328"/>
        <end position="340"/>
    </location>
</feature>
<dbReference type="AlphaFoldDB" id="A0AAN6X0G0"/>
<keyword evidence="5" id="KW-1185">Reference proteome</keyword>
<dbReference type="SUPFAM" id="SSF47923">
    <property type="entry name" value="Ypt/Rab-GAP domain of gyp1p"/>
    <property type="match status" value="2"/>
</dbReference>
<dbReference type="InterPro" id="IPR035969">
    <property type="entry name" value="Rab-GAP_TBC_sf"/>
</dbReference>
<reference evidence="4" key="2">
    <citation type="submission" date="2023-05" db="EMBL/GenBank/DDBJ databases">
        <authorList>
            <consortium name="Lawrence Berkeley National Laboratory"/>
            <person name="Steindorff A."/>
            <person name="Hensen N."/>
            <person name="Bonometti L."/>
            <person name="Westerberg I."/>
            <person name="Brannstrom I.O."/>
            <person name="Guillou S."/>
            <person name="Cros-Aarteil S."/>
            <person name="Calhoun S."/>
            <person name="Haridas S."/>
            <person name="Kuo A."/>
            <person name="Mondo S."/>
            <person name="Pangilinan J."/>
            <person name="Riley R."/>
            <person name="Labutti K."/>
            <person name="Andreopoulos B."/>
            <person name="Lipzen A."/>
            <person name="Chen C."/>
            <person name="Yanf M."/>
            <person name="Daum C."/>
            <person name="Ng V."/>
            <person name="Clum A."/>
            <person name="Ohm R."/>
            <person name="Martin F."/>
            <person name="Silar P."/>
            <person name="Natvig D."/>
            <person name="Lalanne C."/>
            <person name="Gautier V."/>
            <person name="Ament-Velasquez S.L."/>
            <person name="Kruys A."/>
            <person name="Hutchinson M.I."/>
            <person name="Powell A.J."/>
            <person name="Barry K."/>
            <person name="Miller A.N."/>
            <person name="Grigoriev I.V."/>
            <person name="Debuchy R."/>
            <person name="Gladieux P."/>
            <person name="Thoren M.H."/>
            <person name="Johannesson H."/>
        </authorList>
    </citation>
    <scope>NUCLEOTIDE SEQUENCE</scope>
    <source>
        <strain evidence="4">PSN309</strain>
    </source>
</reference>
<feature type="compositionally biased region" description="Basic and acidic residues" evidence="2">
    <location>
        <begin position="1103"/>
        <end position="1126"/>
    </location>
</feature>
<feature type="region of interest" description="Disordered" evidence="2">
    <location>
        <begin position="1161"/>
        <end position="1182"/>
    </location>
</feature>
<feature type="compositionally biased region" description="Polar residues" evidence="2">
    <location>
        <begin position="618"/>
        <end position="631"/>
    </location>
</feature>
<dbReference type="Pfam" id="PF00566">
    <property type="entry name" value="RabGAP-TBC"/>
    <property type="match status" value="1"/>
</dbReference>
<organism evidence="4 5">
    <name type="scientific">Podospora australis</name>
    <dbReference type="NCBI Taxonomy" id="1536484"/>
    <lineage>
        <taxon>Eukaryota</taxon>
        <taxon>Fungi</taxon>
        <taxon>Dikarya</taxon>
        <taxon>Ascomycota</taxon>
        <taxon>Pezizomycotina</taxon>
        <taxon>Sordariomycetes</taxon>
        <taxon>Sordariomycetidae</taxon>
        <taxon>Sordariales</taxon>
        <taxon>Podosporaceae</taxon>
        <taxon>Podospora</taxon>
    </lineage>
</organism>
<feature type="region of interest" description="Disordered" evidence="2">
    <location>
        <begin position="578"/>
        <end position="598"/>
    </location>
</feature>
<feature type="region of interest" description="Disordered" evidence="2">
    <location>
        <begin position="613"/>
        <end position="633"/>
    </location>
</feature>
<dbReference type="FunFam" id="1.10.472.80:FF:000046">
    <property type="entry name" value="TBC domain-containing protein"/>
    <property type="match status" value="1"/>
</dbReference>
<dbReference type="GO" id="GO:0031267">
    <property type="term" value="F:small GTPase binding"/>
    <property type="evidence" value="ECO:0007669"/>
    <property type="project" value="TreeGrafter"/>
</dbReference>
<dbReference type="EMBL" id="MU864371">
    <property type="protein sequence ID" value="KAK4189842.1"/>
    <property type="molecule type" value="Genomic_DNA"/>
</dbReference>